<feature type="region of interest" description="Disordered" evidence="1">
    <location>
        <begin position="99"/>
        <end position="137"/>
    </location>
</feature>
<sequence>MLTRIFRRGKKLLDIKTNTPQFAMYESNRIVQLSVYIALILILTQTVHCLRLQGESDLEPDESYEYGPMWPWQPSVQFDRIDDDSRPFEMPERSRFERLHGKPSKRMENTFPPYRTGDEIRPYHKHDRRRFERPQGR</sequence>
<gene>
    <name evidence="2" type="ORF">P879_03093</name>
</gene>
<feature type="compositionally biased region" description="Basic and acidic residues" evidence="1">
    <location>
        <begin position="99"/>
        <end position="108"/>
    </location>
</feature>
<evidence type="ECO:0000256" key="1">
    <source>
        <dbReference type="SAM" id="MobiDB-lite"/>
    </source>
</evidence>
<name>A0A8T0DN01_9TREM</name>
<dbReference type="EMBL" id="JTDF01002594">
    <property type="protein sequence ID" value="KAF8568652.1"/>
    <property type="molecule type" value="Genomic_DNA"/>
</dbReference>
<dbReference type="OrthoDB" id="6253605at2759"/>
<accession>A0A8T0DN01</accession>
<comment type="caution">
    <text evidence="2">The sequence shown here is derived from an EMBL/GenBank/DDBJ whole genome shotgun (WGS) entry which is preliminary data.</text>
</comment>
<protein>
    <submittedName>
        <fullName evidence="2">Uncharacterized protein</fullName>
    </submittedName>
</protein>
<proteinExistence type="predicted"/>
<dbReference type="AlphaFoldDB" id="A0A8T0DN01"/>
<evidence type="ECO:0000313" key="2">
    <source>
        <dbReference type="EMBL" id="KAF8568652.1"/>
    </source>
</evidence>
<reference evidence="2 3" key="1">
    <citation type="submission" date="2019-07" db="EMBL/GenBank/DDBJ databases">
        <title>Annotation for the trematode Paragonimus westermani.</title>
        <authorList>
            <person name="Choi Y.-J."/>
        </authorList>
    </citation>
    <scope>NUCLEOTIDE SEQUENCE [LARGE SCALE GENOMIC DNA]</scope>
    <source>
        <strain evidence="2">180907_Pwestermani</strain>
    </source>
</reference>
<evidence type="ECO:0000313" key="3">
    <source>
        <dbReference type="Proteomes" id="UP000699462"/>
    </source>
</evidence>
<dbReference type="Proteomes" id="UP000699462">
    <property type="component" value="Unassembled WGS sequence"/>
</dbReference>
<organism evidence="2 3">
    <name type="scientific">Paragonimus westermani</name>
    <dbReference type="NCBI Taxonomy" id="34504"/>
    <lineage>
        <taxon>Eukaryota</taxon>
        <taxon>Metazoa</taxon>
        <taxon>Spiralia</taxon>
        <taxon>Lophotrochozoa</taxon>
        <taxon>Platyhelminthes</taxon>
        <taxon>Trematoda</taxon>
        <taxon>Digenea</taxon>
        <taxon>Plagiorchiida</taxon>
        <taxon>Troglotremata</taxon>
        <taxon>Troglotrematidae</taxon>
        <taxon>Paragonimus</taxon>
    </lineage>
</organism>
<keyword evidence="3" id="KW-1185">Reference proteome</keyword>